<dbReference type="NCBIfam" id="TIGR03317">
    <property type="entry name" value="ygfZ_signature"/>
    <property type="match status" value="1"/>
</dbReference>
<dbReference type="PANTHER" id="PTHR22602">
    <property type="entry name" value="TRANSFERASE CAF17, MITOCHONDRIAL-RELATED"/>
    <property type="match status" value="1"/>
</dbReference>
<organism evidence="5 6">
    <name type="scientific">Terriglobus roseus</name>
    <dbReference type="NCBI Taxonomy" id="392734"/>
    <lineage>
        <taxon>Bacteria</taxon>
        <taxon>Pseudomonadati</taxon>
        <taxon>Acidobacteriota</taxon>
        <taxon>Terriglobia</taxon>
        <taxon>Terriglobales</taxon>
        <taxon>Acidobacteriaceae</taxon>
        <taxon>Terriglobus</taxon>
    </lineage>
</organism>
<evidence type="ECO:0000313" key="5">
    <source>
        <dbReference type="EMBL" id="SDF55112.1"/>
    </source>
</evidence>
<dbReference type="InterPro" id="IPR006222">
    <property type="entry name" value="GCVT_N"/>
</dbReference>
<evidence type="ECO:0000256" key="2">
    <source>
        <dbReference type="PIRSR" id="PIRSR006487-1"/>
    </source>
</evidence>
<dbReference type="EMBL" id="LT629690">
    <property type="protein sequence ID" value="SDF55112.1"/>
    <property type="molecule type" value="Genomic_DNA"/>
</dbReference>
<dbReference type="PIRSF" id="PIRSF006487">
    <property type="entry name" value="GcvT"/>
    <property type="match status" value="1"/>
</dbReference>
<dbReference type="Gene3D" id="3.30.1360.120">
    <property type="entry name" value="Probable tRNA modification gtpase trme, domain 1"/>
    <property type="match status" value="1"/>
</dbReference>
<evidence type="ECO:0000313" key="6">
    <source>
        <dbReference type="Proteomes" id="UP000182427"/>
    </source>
</evidence>
<dbReference type="InterPro" id="IPR057460">
    <property type="entry name" value="CAF17_C"/>
</dbReference>
<dbReference type="SUPFAM" id="SSF103025">
    <property type="entry name" value="Folate-binding domain"/>
    <property type="match status" value="1"/>
</dbReference>
<dbReference type="GO" id="GO:0016226">
    <property type="term" value="P:iron-sulfur cluster assembly"/>
    <property type="evidence" value="ECO:0007669"/>
    <property type="project" value="TreeGrafter"/>
</dbReference>
<dbReference type="InterPro" id="IPR029043">
    <property type="entry name" value="GcvT/YgfZ_C"/>
</dbReference>
<keyword evidence="1" id="KW-0809">Transit peptide</keyword>
<dbReference type="Pfam" id="PF25455">
    <property type="entry name" value="Beta-barrel_CAF17_C"/>
    <property type="match status" value="1"/>
</dbReference>
<accession>A0A1G7M000</accession>
<dbReference type="PANTHER" id="PTHR22602:SF0">
    <property type="entry name" value="TRANSFERASE CAF17, MITOCHONDRIAL-RELATED"/>
    <property type="match status" value="1"/>
</dbReference>
<evidence type="ECO:0000259" key="4">
    <source>
        <dbReference type="Pfam" id="PF25455"/>
    </source>
</evidence>
<name>A0A1G7M000_9BACT</name>
<keyword evidence="6" id="KW-1185">Reference proteome</keyword>
<feature type="binding site" evidence="2">
    <location>
        <position position="188"/>
    </location>
    <ligand>
        <name>substrate</name>
    </ligand>
</feature>
<dbReference type="InterPro" id="IPR017703">
    <property type="entry name" value="YgfZ/GCV_T_CS"/>
</dbReference>
<dbReference type="InterPro" id="IPR027266">
    <property type="entry name" value="TrmE/GcvT-like"/>
</dbReference>
<evidence type="ECO:0000256" key="1">
    <source>
        <dbReference type="ARBA" id="ARBA00022946"/>
    </source>
</evidence>
<feature type="domain" description="GCVT N-terminal" evidence="3">
    <location>
        <begin position="30"/>
        <end position="252"/>
    </location>
</feature>
<dbReference type="Proteomes" id="UP000182427">
    <property type="component" value="Chromosome I"/>
</dbReference>
<dbReference type="AlphaFoldDB" id="A0A1G7M000"/>
<protein>
    <submittedName>
        <fullName evidence="5">Uncharacterized protein</fullName>
    </submittedName>
</protein>
<feature type="domain" description="CAF17 C-terminal" evidence="4">
    <location>
        <begin position="278"/>
        <end position="340"/>
    </location>
</feature>
<dbReference type="InterPro" id="IPR045179">
    <property type="entry name" value="YgfZ/GcvT"/>
</dbReference>
<sequence length="348" mass="37492">MYGQVGQFGRIEPLAEVCLMQEMTTLSAVDQLQAFRTGAGVASLAAGWIAVTGSDRVRWLNGMVTNSVQALTPGEGAYSFLLSAQGRIQGDLMIWAKPDLLLLETGPEQVENITALLDRFIIMDDVELSDETARWHGMLVAGPQAAEKLTAAGVAVRATKLLKKLTVPYAGTEVQVLCTYSPLVPRFEIWSRDAAVLEQLRAALVQDGAVPCDAEGLELLRIAEGTPRYGSDIRDRDLPQETNQTRALHFNKGCYLGQEIVERIRSRGNVHRTFTSFALTGDVPAPGTPLEAEGKPVGELTSVASSEIDGRRLALGFIRREALDRGLAITYAGGVAVQANALETATTP</sequence>
<proteinExistence type="predicted"/>
<gene>
    <name evidence="5" type="ORF">SAMN05444167_2666</name>
</gene>
<dbReference type="Pfam" id="PF01571">
    <property type="entry name" value="GCV_T"/>
    <property type="match status" value="1"/>
</dbReference>
<reference evidence="5 6" key="1">
    <citation type="submission" date="2016-10" db="EMBL/GenBank/DDBJ databases">
        <authorList>
            <person name="de Groot N.N."/>
        </authorList>
    </citation>
    <scope>NUCLEOTIDE SEQUENCE [LARGE SCALE GENOMIC DNA]</scope>
    <source>
        <strain evidence="5 6">GAS232</strain>
    </source>
</reference>
<evidence type="ECO:0000259" key="3">
    <source>
        <dbReference type="Pfam" id="PF01571"/>
    </source>
</evidence>
<dbReference type="SUPFAM" id="SSF101790">
    <property type="entry name" value="Aminomethyltransferase beta-barrel domain"/>
    <property type="match status" value="1"/>
</dbReference>